<reference evidence="1 2" key="1">
    <citation type="submission" date="2015-05" db="EMBL/GenBank/DDBJ databases">
        <title>Genome sequencing and analysis of members of genus Stenotrophomonas.</title>
        <authorList>
            <person name="Patil P.P."/>
            <person name="Midha S."/>
            <person name="Patil P.B."/>
        </authorList>
    </citation>
    <scope>NUCLEOTIDE SEQUENCE [LARGE SCALE GENOMIC DNA]</scope>
    <source>
        <strain evidence="1 2">DSM 18929</strain>
    </source>
</reference>
<dbReference type="AlphaFoldDB" id="A0A0R0CKH7"/>
<evidence type="ECO:0000313" key="1">
    <source>
        <dbReference type="EMBL" id="KRG66081.1"/>
    </source>
</evidence>
<gene>
    <name evidence="1" type="ORF">ABB26_02420</name>
</gene>
<name>A0A0R0CKH7_9GAMM</name>
<dbReference type="EMBL" id="LDJI01000004">
    <property type="protein sequence ID" value="KRG66081.1"/>
    <property type="molecule type" value="Genomic_DNA"/>
</dbReference>
<evidence type="ECO:0000313" key="2">
    <source>
        <dbReference type="Proteomes" id="UP000050864"/>
    </source>
</evidence>
<keyword evidence="2" id="KW-1185">Reference proteome</keyword>
<proteinExistence type="predicted"/>
<accession>A0A0R0CKH7</accession>
<sequence>MLLKRVPLAVEDLVARLLVRGPMLMMVRSWLTAAAFGLRAPQPLKQDLPGSGQETMHSLLDCIVDHIDRSHAIRAWHSRSGAKQATYQWSFCIYLTAIATQVGATKLSQRLLMLFVAFDRQPSNFLR</sequence>
<protein>
    <submittedName>
        <fullName evidence="1">Uncharacterized protein</fullName>
    </submittedName>
</protein>
<dbReference type="PATRIC" id="fig|405444.3.peg.2894"/>
<dbReference type="Proteomes" id="UP000050864">
    <property type="component" value="Unassembled WGS sequence"/>
</dbReference>
<organism evidence="1 2">
    <name type="scientific">Stenotrophomonas humi</name>
    <dbReference type="NCBI Taxonomy" id="405444"/>
    <lineage>
        <taxon>Bacteria</taxon>
        <taxon>Pseudomonadati</taxon>
        <taxon>Pseudomonadota</taxon>
        <taxon>Gammaproteobacteria</taxon>
        <taxon>Lysobacterales</taxon>
        <taxon>Lysobacteraceae</taxon>
        <taxon>Stenotrophomonas</taxon>
    </lineage>
</organism>
<comment type="caution">
    <text evidence="1">The sequence shown here is derived from an EMBL/GenBank/DDBJ whole genome shotgun (WGS) entry which is preliminary data.</text>
</comment>